<feature type="transmembrane region" description="Helical" evidence="1">
    <location>
        <begin position="20"/>
        <end position="42"/>
    </location>
</feature>
<keyword evidence="1" id="KW-1133">Transmembrane helix</keyword>
<dbReference type="Proteomes" id="UP000326780">
    <property type="component" value="Chromosome"/>
</dbReference>
<dbReference type="AlphaFoldDB" id="A0A5Q0MDR9"/>
<feature type="transmembrane region" description="Helical" evidence="1">
    <location>
        <begin position="48"/>
        <end position="69"/>
    </location>
</feature>
<reference evidence="2 3" key="1">
    <citation type="submission" date="2019-10" db="EMBL/GenBank/DDBJ databases">
        <title>Complete genome sequence of Variovorax paradoxus 5C-2.</title>
        <authorList>
            <person name="Gogoleva N.E."/>
            <person name="Balkin A.S."/>
        </authorList>
    </citation>
    <scope>NUCLEOTIDE SEQUENCE [LARGE SCALE GENOMIC DNA]</scope>
    <source>
        <strain evidence="2 3">5C-2</strain>
    </source>
</reference>
<feature type="transmembrane region" description="Helical" evidence="1">
    <location>
        <begin position="76"/>
        <end position="96"/>
    </location>
</feature>
<accession>A0A5Q0MDR9</accession>
<keyword evidence="1" id="KW-0812">Transmembrane</keyword>
<evidence type="ECO:0000313" key="3">
    <source>
        <dbReference type="Proteomes" id="UP000326780"/>
    </source>
</evidence>
<proteinExistence type="predicted"/>
<evidence type="ECO:0000313" key="2">
    <source>
        <dbReference type="EMBL" id="QFZ87077.1"/>
    </source>
</evidence>
<protein>
    <submittedName>
        <fullName evidence="2">DUF3649 domain-containing protein</fullName>
    </submittedName>
</protein>
<organism evidence="2 3">
    <name type="scientific">Variovorax paradoxus</name>
    <dbReference type="NCBI Taxonomy" id="34073"/>
    <lineage>
        <taxon>Bacteria</taxon>
        <taxon>Pseudomonadati</taxon>
        <taxon>Pseudomonadota</taxon>
        <taxon>Betaproteobacteria</taxon>
        <taxon>Burkholderiales</taxon>
        <taxon>Comamonadaceae</taxon>
        <taxon>Variovorax</taxon>
    </lineage>
</organism>
<dbReference type="EMBL" id="CP045644">
    <property type="protein sequence ID" value="QFZ87077.1"/>
    <property type="molecule type" value="Genomic_DNA"/>
</dbReference>
<evidence type="ECO:0000256" key="1">
    <source>
        <dbReference type="SAM" id="Phobius"/>
    </source>
</evidence>
<sequence length="100" mass="10324">MPVLRAPARRSSRAALLSRIVAALFGGYALAALTSVAALALPMRTVEAVLAGMQASFLVYAGAVIWVFAARSALRAWLGLAAVALPLLAMACKVWAEAAV</sequence>
<keyword evidence="1" id="KW-0472">Membrane</keyword>
<dbReference type="InterPro" id="IPR022109">
    <property type="entry name" value="DUF3649"/>
</dbReference>
<dbReference type="Pfam" id="PF12365">
    <property type="entry name" value="DUF3649"/>
    <property type="match status" value="1"/>
</dbReference>
<gene>
    <name evidence="2" type="ORF">GFK26_32025</name>
</gene>
<name>A0A5Q0MDR9_VARPD</name>